<evidence type="ECO:0000256" key="3">
    <source>
        <dbReference type="ARBA" id="ARBA00022692"/>
    </source>
</evidence>
<feature type="transmembrane region" description="Helical" evidence="7">
    <location>
        <begin position="585"/>
        <end position="605"/>
    </location>
</feature>
<feature type="transmembrane region" description="Helical" evidence="7">
    <location>
        <begin position="641"/>
        <end position="667"/>
    </location>
</feature>
<feature type="transmembrane region" description="Helical" evidence="7">
    <location>
        <begin position="535"/>
        <end position="555"/>
    </location>
</feature>
<keyword evidence="4 7" id="KW-1133">Transmembrane helix</keyword>
<protein>
    <submittedName>
        <fullName evidence="8">Uncharacterized protein</fullName>
    </submittedName>
</protein>
<dbReference type="GO" id="GO:0008506">
    <property type="term" value="F:sucrose:proton symporter activity"/>
    <property type="evidence" value="ECO:0007669"/>
    <property type="project" value="TreeGrafter"/>
</dbReference>
<dbReference type="Pfam" id="PF13347">
    <property type="entry name" value="MFS_2"/>
    <property type="match status" value="1"/>
</dbReference>
<proteinExistence type="predicted"/>
<evidence type="ECO:0000256" key="5">
    <source>
        <dbReference type="ARBA" id="ARBA00023136"/>
    </source>
</evidence>
<keyword evidence="3 7" id="KW-0812">Transmembrane</keyword>
<evidence type="ECO:0000313" key="8">
    <source>
        <dbReference type="EMBL" id="CAL1288865.1"/>
    </source>
</evidence>
<keyword evidence="2" id="KW-0813">Transport</keyword>
<dbReference type="Proteomes" id="UP001497382">
    <property type="component" value="Unassembled WGS sequence"/>
</dbReference>
<feature type="region of interest" description="Disordered" evidence="6">
    <location>
        <begin position="1"/>
        <end position="35"/>
    </location>
</feature>
<dbReference type="EMBL" id="CAXIEN010000238">
    <property type="protein sequence ID" value="CAL1288865.1"/>
    <property type="molecule type" value="Genomic_DNA"/>
</dbReference>
<evidence type="ECO:0000256" key="6">
    <source>
        <dbReference type="SAM" id="MobiDB-lite"/>
    </source>
</evidence>
<accession>A0AAV2AXV7</accession>
<evidence type="ECO:0000256" key="2">
    <source>
        <dbReference type="ARBA" id="ARBA00022448"/>
    </source>
</evidence>
<feature type="transmembrane region" description="Helical" evidence="7">
    <location>
        <begin position="184"/>
        <end position="208"/>
    </location>
</feature>
<name>A0AAV2AXV7_9ARAC</name>
<feature type="transmembrane region" description="Helical" evidence="7">
    <location>
        <begin position="145"/>
        <end position="163"/>
    </location>
</feature>
<evidence type="ECO:0000256" key="1">
    <source>
        <dbReference type="ARBA" id="ARBA00004141"/>
    </source>
</evidence>
<keyword evidence="5 7" id="KW-0472">Membrane</keyword>
<comment type="subcellular location">
    <subcellularLocation>
        <location evidence="1">Membrane</location>
        <topology evidence="1">Multi-pass membrane protein</topology>
    </subcellularLocation>
</comment>
<evidence type="ECO:0000256" key="4">
    <source>
        <dbReference type="ARBA" id="ARBA00022989"/>
    </source>
</evidence>
<feature type="transmembrane region" description="Helical" evidence="7">
    <location>
        <begin position="720"/>
        <end position="743"/>
    </location>
</feature>
<sequence>MKMDPKTEATQKPIEPNQTAENGESQEQDDMHKTSPYVRTVVAIHNLRDRAKEAVDSLNEKGLAERVSESWDKTHEAVTKQTRKLFRHPDDTKLDHIPQKYGYVFRPKSFWELVLLSGTVCGIEFCYSAETAFVTPILLSLGLNIKFVTMIWCLSPLIGLFLTPILGSMSDSCESRMGRRRPFILLYSVGILMGLVLVPNGHTIGLALGDTYNIRTDLPVPNSITAFNDTHSIISNLNEMSPSELENMVYTHLPEYITTANVLDSISISEISEESETSNKTAKMESDANSAPKIRRKRSLDEIADMTETDSSSIVQGHVQPWSIAFTVMGTMLLDFCSDACQSPSRTYLLDVSLPADHAAGLSTFTLMAGLGGSMGYMMGAINWEKTFLGELLGGQVNTVFTIVTIIFIICLICTLCSFPEIPLPILQDPKMFNEYDEKIHIGSRPNIKEMVALENKPPPVYGATVENNGFNNIPEEQIPTSKSLDIIPSAVIIKTDNLKVKDEEINIVAQIGAVEEHPGLKDFLKSLISMPKSLKILCLTNLFCWMSLVSYSLYFTDFVAECVFGGDPQAPEETAEYELYIEGVQFGCWGMALYSLSCAVYSYFIEALVKKIGAKTTYIGGQLVYCLGMIAMAITRHKIAVIVLSPTAGIMYATLFTMPYILIAHYHCTNTFSSEKKGVIGGVRGIGTDVAAVSSMVFLSQFTLSVCMGSIVELVGSKVATVCAAALLSGCGAISATQVLYLDI</sequence>
<feature type="compositionally biased region" description="Polar residues" evidence="6">
    <location>
        <begin position="16"/>
        <end position="25"/>
    </location>
</feature>
<dbReference type="AlphaFoldDB" id="A0AAV2AXV7"/>
<evidence type="ECO:0000256" key="7">
    <source>
        <dbReference type="SAM" id="Phobius"/>
    </source>
</evidence>
<dbReference type="InterPro" id="IPR036259">
    <property type="entry name" value="MFS_trans_sf"/>
</dbReference>
<dbReference type="SUPFAM" id="SSF103473">
    <property type="entry name" value="MFS general substrate transporter"/>
    <property type="match status" value="2"/>
</dbReference>
<evidence type="ECO:0000313" key="9">
    <source>
        <dbReference type="Proteomes" id="UP001497382"/>
    </source>
</evidence>
<comment type="caution">
    <text evidence="8">The sequence shown here is derived from an EMBL/GenBank/DDBJ whole genome shotgun (WGS) entry which is preliminary data.</text>
</comment>
<keyword evidence="9" id="KW-1185">Reference proteome</keyword>
<dbReference type="GO" id="GO:0016020">
    <property type="term" value="C:membrane"/>
    <property type="evidence" value="ECO:0007669"/>
    <property type="project" value="UniProtKB-SubCell"/>
</dbReference>
<dbReference type="CDD" id="cd17313">
    <property type="entry name" value="MFS_SLC45_SUC"/>
    <property type="match status" value="1"/>
</dbReference>
<dbReference type="PANTHER" id="PTHR19432">
    <property type="entry name" value="SUGAR TRANSPORTER"/>
    <property type="match status" value="1"/>
</dbReference>
<feature type="transmembrane region" description="Helical" evidence="7">
    <location>
        <begin position="399"/>
        <end position="419"/>
    </location>
</feature>
<dbReference type="Gene3D" id="1.20.1250.20">
    <property type="entry name" value="MFS general substrate transporter like domains"/>
    <property type="match status" value="1"/>
</dbReference>
<reference evidence="8 9" key="1">
    <citation type="submission" date="2024-04" db="EMBL/GenBank/DDBJ databases">
        <authorList>
            <person name="Rising A."/>
            <person name="Reimegard J."/>
            <person name="Sonavane S."/>
            <person name="Akerstrom W."/>
            <person name="Nylinder S."/>
            <person name="Hedman E."/>
            <person name="Kallberg Y."/>
        </authorList>
    </citation>
    <scope>NUCLEOTIDE SEQUENCE [LARGE SCALE GENOMIC DNA]</scope>
</reference>
<feature type="region of interest" description="Disordered" evidence="6">
    <location>
        <begin position="274"/>
        <end position="294"/>
    </location>
</feature>
<gene>
    <name evidence="8" type="ORF">LARSCL_LOCUS15602</name>
</gene>
<dbReference type="PANTHER" id="PTHR19432:SF35">
    <property type="entry name" value="SOLUTE CARRIER FAMILY 45 MEMBER 3 ISOFORM X1"/>
    <property type="match status" value="1"/>
</dbReference>
<feature type="transmembrane region" description="Helical" evidence="7">
    <location>
        <begin position="359"/>
        <end position="379"/>
    </location>
</feature>
<organism evidence="8 9">
    <name type="scientific">Larinioides sclopetarius</name>
    <dbReference type="NCBI Taxonomy" id="280406"/>
    <lineage>
        <taxon>Eukaryota</taxon>
        <taxon>Metazoa</taxon>
        <taxon>Ecdysozoa</taxon>
        <taxon>Arthropoda</taxon>
        <taxon>Chelicerata</taxon>
        <taxon>Arachnida</taxon>
        <taxon>Araneae</taxon>
        <taxon>Araneomorphae</taxon>
        <taxon>Entelegynae</taxon>
        <taxon>Araneoidea</taxon>
        <taxon>Araneidae</taxon>
        <taxon>Larinioides</taxon>
    </lineage>
</organism>